<keyword evidence="1" id="KW-0677">Repeat</keyword>
<dbReference type="GO" id="GO:0003723">
    <property type="term" value="F:RNA binding"/>
    <property type="evidence" value="ECO:0007669"/>
    <property type="project" value="UniProtKB-UniRule"/>
</dbReference>
<keyword evidence="2 3" id="KW-0694">RNA-binding</keyword>
<evidence type="ECO:0000313" key="7">
    <source>
        <dbReference type="Proteomes" id="UP000054248"/>
    </source>
</evidence>
<evidence type="ECO:0000313" key="6">
    <source>
        <dbReference type="EMBL" id="KIO29489.1"/>
    </source>
</evidence>
<organism evidence="6 7">
    <name type="scientific">Tulasnella calospora MUT 4182</name>
    <dbReference type="NCBI Taxonomy" id="1051891"/>
    <lineage>
        <taxon>Eukaryota</taxon>
        <taxon>Fungi</taxon>
        <taxon>Dikarya</taxon>
        <taxon>Basidiomycota</taxon>
        <taxon>Agaricomycotina</taxon>
        <taxon>Agaricomycetes</taxon>
        <taxon>Cantharellales</taxon>
        <taxon>Tulasnellaceae</taxon>
        <taxon>Tulasnella</taxon>
    </lineage>
</organism>
<proteinExistence type="predicted"/>
<dbReference type="Proteomes" id="UP000054248">
    <property type="component" value="Unassembled WGS sequence"/>
</dbReference>
<feature type="compositionally biased region" description="Basic residues" evidence="4">
    <location>
        <begin position="22"/>
        <end position="32"/>
    </location>
</feature>
<reference evidence="6 7" key="1">
    <citation type="submission" date="2014-04" db="EMBL/GenBank/DDBJ databases">
        <authorList>
            <consortium name="DOE Joint Genome Institute"/>
            <person name="Kuo A."/>
            <person name="Girlanda M."/>
            <person name="Perotto S."/>
            <person name="Kohler A."/>
            <person name="Nagy L.G."/>
            <person name="Floudas D."/>
            <person name="Copeland A."/>
            <person name="Barry K.W."/>
            <person name="Cichocki N."/>
            <person name="Veneault-Fourrey C."/>
            <person name="LaButti K."/>
            <person name="Lindquist E.A."/>
            <person name="Lipzen A."/>
            <person name="Lundell T."/>
            <person name="Morin E."/>
            <person name="Murat C."/>
            <person name="Sun H."/>
            <person name="Tunlid A."/>
            <person name="Henrissat B."/>
            <person name="Grigoriev I.V."/>
            <person name="Hibbett D.S."/>
            <person name="Martin F."/>
            <person name="Nordberg H.P."/>
            <person name="Cantor M.N."/>
            <person name="Hua S.X."/>
        </authorList>
    </citation>
    <scope>NUCLEOTIDE SEQUENCE [LARGE SCALE GENOMIC DNA]</scope>
    <source>
        <strain evidence="6 7">MUT 4182</strain>
    </source>
</reference>
<reference evidence="7" key="2">
    <citation type="submission" date="2015-01" db="EMBL/GenBank/DDBJ databases">
        <title>Evolutionary Origins and Diversification of the Mycorrhizal Mutualists.</title>
        <authorList>
            <consortium name="DOE Joint Genome Institute"/>
            <consortium name="Mycorrhizal Genomics Consortium"/>
            <person name="Kohler A."/>
            <person name="Kuo A."/>
            <person name="Nagy L.G."/>
            <person name="Floudas D."/>
            <person name="Copeland A."/>
            <person name="Barry K.W."/>
            <person name="Cichocki N."/>
            <person name="Veneault-Fourrey C."/>
            <person name="LaButti K."/>
            <person name="Lindquist E.A."/>
            <person name="Lipzen A."/>
            <person name="Lundell T."/>
            <person name="Morin E."/>
            <person name="Murat C."/>
            <person name="Riley R."/>
            <person name="Ohm R."/>
            <person name="Sun H."/>
            <person name="Tunlid A."/>
            <person name="Henrissat B."/>
            <person name="Grigoriev I.V."/>
            <person name="Hibbett D.S."/>
            <person name="Martin F."/>
        </authorList>
    </citation>
    <scope>NUCLEOTIDE SEQUENCE [LARGE SCALE GENOMIC DNA]</scope>
    <source>
        <strain evidence="7">MUT 4182</strain>
    </source>
</reference>
<dbReference type="PANTHER" id="PTHR23236:SF119">
    <property type="entry name" value="NUCLEAR RNA-BINDING PROTEIN SART-3"/>
    <property type="match status" value="1"/>
</dbReference>
<dbReference type="SUPFAM" id="SSF54928">
    <property type="entry name" value="RNA-binding domain, RBD"/>
    <property type="match status" value="2"/>
</dbReference>
<feature type="compositionally biased region" description="Basic and acidic residues" evidence="4">
    <location>
        <begin position="421"/>
        <end position="437"/>
    </location>
</feature>
<feature type="domain" description="RRM" evidence="5">
    <location>
        <begin position="74"/>
        <end position="154"/>
    </location>
</feature>
<accession>A0A0C3QPX7</accession>
<dbReference type="EMBL" id="KN822982">
    <property type="protein sequence ID" value="KIO29489.1"/>
    <property type="molecule type" value="Genomic_DNA"/>
</dbReference>
<feature type="compositionally biased region" description="Basic residues" evidence="4">
    <location>
        <begin position="219"/>
        <end position="232"/>
    </location>
</feature>
<sequence>MGRNEELDDEIQLEEEPAMTHAQRRKLKKRKRDEHEHENESDQEDSPPKTKLKTSKGEGNDGNSASKNVPARLHSVWVGNLAFKTTPDDLRTFFKGLDGEITRVKMPRKEGGEKGPNKGFAYVDFSTVESKDTAISYSERPLHGRKLLIKDDSNWQGSHSVATLRDPIANKPFIMTKTSKSILAKQQQPPCPVLFVGNLPFGATIETIREHLESHVVIKGKRGKDKRKGKKKKIDDDASSSGSESDGDETKQDKPKKKKGKRKEPEILTFEPQAEGSSSDSDSSSSDEEPKASSGGVGNKETDKLSPLKPTLSSKEALGLRAIRLGTFEDTGGCKGWAFLDFDSAAHATAALLRLPNHYFFDRELKLEFASAEAIRRGGYVEDPENPGQYVYGFKGVPSKNGKKASKRKDMRPPRAKRAQVRLEKEEERTKEKERLLADGVPVVSPAPPAKTAERKTRPKPGSALAMAKRESVAIVPSQGKKVVFT</sequence>
<protein>
    <recommendedName>
        <fullName evidence="5">RRM domain-containing protein</fullName>
    </recommendedName>
</protein>
<dbReference type="AlphaFoldDB" id="A0A0C3QPX7"/>
<evidence type="ECO:0000256" key="2">
    <source>
        <dbReference type="ARBA" id="ARBA00022884"/>
    </source>
</evidence>
<dbReference type="PROSITE" id="PS50102">
    <property type="entry name" value="RRM"/>
    <property type="match status" value="1"/>
</dbReference>
<name>A0A0C3QPX7_9AGAM</name>
<dbReference type="Gene3D" id="3.30.70.330">
    <property type="match status" value="2"/>
</dbReference>
<dbReference type="InterPro" id="IPR035979">
    <property type="entry name" value="RBD_domain_sf"/>
</dbReference>
<dbReference type="Pfam" id="PF00076">
    <property type="entry name" value="RRM_1"/>
    <property type="match status" value="1"/>
</dbReference>
<feature type="compositionally biased region" description="Basic residues" evidence="4">
    <location>
        <begin position="401"/>
        <end position="420"/>
    </location>
</feature>
<dbReference type="HOGENOM" id="CLU_027451_2_2_1"/>
<feature type="region of interest" description="Disordered" evidence="4">
    <location>
        <begin position="1"/>
        <end position="68"/>
    </location>
</feature>
<evidence type="ECO:0000256" key="3">
    <source>
        <dbReference type="PROSITE-ProRule" id="PRU00176"/>
    </source>
</evidence>
<dbReference type="InterPro" id="IPR012677">
    <property type="entry name" value="Nucleotide-bd_a/b_plait_sf"/>
</dbReference>
<dbReference type="PANTHER" id="PTHR23236">
    <property type="entry name" value="EUKARYOTIC TRANSLATION INITIATION FACTOR 4B/4H"/>
    <property type="match status" value="1"/>
</dbReference>
<evidence type="ECO:0000256" key="1">
    <source>
        <dbReference type="ARBA" id="ARBA00022737"/>
    </source>
</evidence>
<evidence type="ECO:0000259" key="5">
    <source>
        <dbReference type="PROSITE" id="PS50102"/>
    </source>
</evidence>
<dbReference type="SMART" id="SM00360">
    <property type="entry name" value="RRM"/>
    <property type="match status" value="2"/>
</dbReference>
<feature type="region of interest" description="Disordered" evidence="4">
    <location>
        <begin position="219"/>
        <end position="310"/>
    </location>
</feature>
<keyword evidence="7" id="KW-1185">Reference proteome</keyword>
<feature type="compositionally biased region" description="Acidic residues" evidence="4">
    <location>
        <begin position="1"/>
        <end position="17"/>
    </location>
</feature>
<dbReference type="STRING" id="1051891.A0A0C3QPX7"/>
<evidence type="ECO:0000256" key="4">
    <source>
        <dbReference type="SAM" id="MobiDB-lite"/>
    </source>
</evidence>
<dbReference type="InterPro" id="IPR000504">
    <property type="entry name" value="RRM_dom"/>
</dbReference>
<gene>
    <name evidence="6" type="ORF">M407DRAFT_21388</name>
</gene>
<feature type="region of interest" description="Disordered" evidence="4">
    <location>
        <begin position="391"/>
        <end position="469"/>
    </location>
</feature>
<dbReference type="OrthoDB" id="439808at2759"/>